<feature type="compositionally biased region" description="Polar residues" evidence="1">
    <location>
        <begin position="366"/>
        <end position="381"/>
    </location>
</feature>
<feature type="compositionally biased region" description="Low complexity" evidence="1">
    <location>
        <begin position="343"/>
        <end position="365"/>
    </location>
</feature>
<dbReference type="PANTHER" id="PTHR46411:SF2">
    <property type="entry name" value="AAA+ ATPASE DOMAIN-CONTAINING PROTEIN"/>
    <property type="match status" value="1"/>
</dbReference>
<dbReference type="EMBL" id="JAJVCZ030000012">
    <property type="protein sequence ID" value="KAL0253483.1"/>
    <property type="molecule type" value="Genomic_DNA"/>
</dbReference>
<evidence type="ECO:0000256" key="1">
    <source>
        <dbReference type="SAM" id="MobiDB-lite"/>
    </source>
</evidence>
<dbReference type="SUPFAM" id="SSF52540">
    <property type="entry name" value="P-loop containing nucleoside triphosphate hydrolases"/>
    <property type="match status" value="1"/>
</dbReference>
<dbReference type="Gene3D" id="3.40.50.300">
    <property type="entry name" value="P-loop containing nucleotide triphosphate hydrolases"/>
    <property type="match status" value="1"/>
</dbReference>
<gene>
    <name evidence="3" type="ORF">SLS55_010462</name>
</gene>
<sequence>MEDKARDVEVKLQYSFQLAQAWDCVLLLDEADIFLAERTGDDISRNALVSGKQHSPYLESFANGKVFLRVLEYYEGILFLTTNRVGAIDEAFKSRIHMALYYPPLDKLKTKKIWRSQIRRAKERHLKFRCDEDALIDYADQLWDQQSSGKGLGPVWNGRQIRNAFKSAVALANYHTADGEINLEVHNFEKVARVSNEFNNYFWRVHGKRSDGKIAAENRIRDDSYRVNDMDHSYQQYSAPVADPQTSRGMSRFASAQTGYPTFGSQPVQQGQQHQPIYPSTSGLGGQQFSGIPTQGYVANPQSQHVVQQPGQNQQGRAYQPIQQAPIPAQQPPQNSQHAQPFQTVPQSQYVAQQQQLSPQLLHQQMPFSQMPPESQHQPPQ</sequence>
<dbReference type="InterPro" id="IPR027417">
    <property type="entry name" value="P-loop_NTPase"/>
</dbReference>
<keyword evidence="4" id="KW-1185">Reference proteome</keyword>
<feature type="region of interest" description="Disordered" evidence="1">
    <location>
        <begin position="256"/>
        <end position="297"/>
    </location>
</feature>
<accession>A0ABR3BYL7</accession>
<feature type="compositionally biased region" description="Low complexity" evidence="1">
    <location>
        <begin position="266"/>
        <end position="275"/>
    </location>
</feature>
<feature type="domain" description="AAA+ ATPase lid" evidence="2">
    <location>
        <begin position="105"/>
        <end position="208"/>
    </location>
</feature>
<comment type="caution">
    <text evidence="3">The sequence shown here is derived from an EMBL/GenBank/DDBJ whole genome shotgun (WGS) entry which is preliminary data.</text>
</comment>
<dbReference type="GeneID" id="92014547"/>
<protein>
    <recommendedName>
        <fullName evidence="2">AAA+ ATPase lid domain-containing protein</fullName>
    </recommendedName>
</protein>
<dbReference type="InterPro" id="IPR056599">
    <property type="entry name" value="AAA_lid_fung"/>
</dbReference>
<reference evidence="3 4" key="1">
    <citation type="submission" date="2024-02" db="EMBL/GenBank/DDBJ databases">
        <title>De novo assembly and annotation of 12 fungi associated with fruit tree decline syndrome in Ontario, Canada.</title>
        <authorList>
            <person name="Sulman M."/>
            <person name="Ellouze W."/>
            <person name="Ilyukhin E."/>
        </authorList>
    </citation>
    <scope>NUCLEOTIDE SEQUENCE [LARGE SCALE GENOMIC DNA]</scope>
    <source>
        <strain evidence="3 4">FDS-637</strain>
    </source>
</reference>
<proteinExistence type="predicted"/>
<evidence type="ECO:0000313" key="4">
    <source>
        <dbReference type="Proteomes" id="UP001430584"/>
    </source>
</evidence>
<organism evidence="3 4">
    <name type="scientific">Diplodia seriata</name>
    <dbReference type="NCBI Taxonomy" id="420778"/>
    <lineage>
        <taxon>Eukaryota</taxon>
        <taxon>Fungi</taxon>
        <taxon>Dikarya</taxon>
        <taxon>Ascomycota</taxon>
        <taxon>Pezizomycotina</taxon>
        <taxon>Dothideomycetes</taxon>
        <taxon>Dothideomycetes incertae sedis</taxon>
        <taxon>Botryosphaeriales</taxon>
        <taxon>Botryosphaeriaceae</taxon>
        <taxon>Diplodia</taxon>
    </lineage>
</organism>
<dbReference type="Pfam" id="PF23232">
    <property type="entry name" value="AAA_lid_13"/>
    <property type="match status" value="1"/>
</dbReference>
<evidence type="ECO:0000313" key="3">
    <source>
        <dbReference type="EMBL" id="KAL0253483.1"/>
    </source>
</evidence>
<dbReference type="Proteomes" id="UP001430584">
    <property type="component" value="Unassembled WGS sequence"/>
</dbReference>
<name>A0ABR3BYL7_9PEZI</name>
<feature type="compositionally biased region" description="Polar residues" evidence="1">
    <location>
        <begin position="256"/>
        <end position="265"/>
    </location>
</feature>
<dbReference type="PANTHER" id="PTHR46411">
    <property type="entry name" value="FAMILY ATPASE, PUTATIVE-RELATED"/>
    <property type="match status" value="1"/>
</dbReference>
<evidence type="ECO:0000259" key="2">
    <source>
        <dbReference type="Pfam" id="PF23232"/>
    </source>
</evidence>
<dbReference type="RefSeq" id="XP_066628127.1">
    <property type="nucleotide sequence ID" value="XM_066781844.1"/>
</dbReference>
<feature type="region of interest" description="Disordered" evidence="1">
    <location>
        <begin position="327"/>
        <end position="381"/>
    </location>
</feature>